<dbReference type="Proteomes" id="UP001277972">
    <property type="component" value="Unassembled WGS sequence"/>
</dbReference>
<reference evidence="1" key="1">
    <citation type="submission" date="2023-11" db="EMBL/GenBank/DDBJ databases">
        <title>Gracilibacillus pellucida a moderately halophilic bacterium isolated from saline soil in Xinjiang province.</title>
        <authorList>
            <person name="Zhang Z."/>
            <person name="Tan F."/>
            <person name="Wang Y."/>
            <person name="Xia M."/>
        </authorList>
    </citation>
    <scope>NUCLEOTIDE SEQUENCE</scope>
    <source>
        <strain evidence="1">S3-1-1</strain>
    </source>
</reference>
<accession>A0ACC6M3L0</accession>
<gene>
    <name evidence="1" type="ORF">SH601_06075</name>
</gene>
<comment type="caution">
    <text evidence="1">The sequence shown here is derived from an EMBL/GenBank/DDBJ whole genome shotgun (WGS) entry which is preliminary data.</text>
</comment>
<protein>
    <submittedName>
        <fullName evidence="1">Nucleoside hydrolase</fullName>
    </submittedName>
</protein>
<evidence type="ECO:0000313" key="1">
    <source>
        <dbReference type="EMBL" id="MDX8045550.1"/>
    </source>
</evidence>
<dbReference type="EMBL" id="JAWZSR010000003">
    <property type="protein sequence ID" value="MDX8045550.1"/>
    <property type="molecule type" value="Genomic_DNA"/>
</dbReference>
<keyword evidence="2" id="KW-1185">Reference proteome</keyword>
<evidence type="ECO:0000313" key="2">
    <source>
        <dbReference type="Proteomes" id="UP001277972"/>
    </source>
</evidence>
<name>A0ACC6M3L0_9BACI</name>
<sequence length="307" mass="33149">MTKQIILDVDTGIDDALAITYAAHSPELNLLGITTTFGNTYVDVAARNTLNLLHLLGKDDVPVYKGMSQMLNGDDHHQPATWIHGENGVGNVDMPESPKQPEAIPAHEFIISTVREYPNEVTIITMANHSNLARAIKQDPEIASLIDEVILMGGAVTTEGNITAHAEANIYNDSEAAQFTMQSGVSMTLIGLDVTRKTLLDKATIDTWVENGSPLAEALAGMCQFYMEAYEKEEPILKGCPLHDPLTIGVAVEPSLVETKQMNVNVVTDGEANGQTVGTEDENGNVKVALEVDAEKFVAHFANRILG</sequence>
<keyword evidence="1" id="KW-0378">Hydrolase</keyword>
<organism evidence="1 2">
    <name type="scientific">Gracilibacillus pellucidus</name>
    <dbReference type="NCBI Taxonomy" id="3095368"/>
    <lineage>
        <taxon>Bacteria</taxon>
        <taxon>Bacillati</taxon>
        <taxon>Bacillota</taxon>
        <taxon>Bacilli</taxon>
        <taxon>Bacillales</taxon>
        <taxon>Bacillaceae</taxon>
        <taxon>Gracilibacillus</taxon>
    </lineage>
</organism>
<proteinExistence type="predicted"/>